<dbReference type="Proteomes" id="UP001637994">
    <property type="component" value="Unassembled WGS sequence"/>
</dbReference>
<name>A0ABW9ME60_9FIRM</name>
<evidence type="ECO:0000256" key="9">
    <source>
        <dbReference type="HAMAP-Rule" id="MF_00422"/>
    </source>
</evidence>
<keyword evidence="4 9" id="KW-0812">Transmembrane</keyword>
<accession>A0ABW9ME60</accession>
<dbReference type="PANTHER" id="PTHR33910">
    <property type="entry name" value="PROTEIN TRANSLOCASE SUBUNIT SECE"/>
    <property type="match status" value="1"/>
</dbReference>
<keyword evidence="11" id="KW-1185">Reference proteome</keyword>
<comment type="similarity">
    <text evidence="9">Belongs to the SecE/SEC61-gamma family.</text>
</comment>
<evidence type="ECO:0000256" key="6">
    <source>
        <dbReference type="ARBA" id="ARBA00022989"/>
    </source>
</evidence>
<evidence type="ECO:0000313" key="10">
    <source>
        <dbReference type="EMBL" id="MFO3666375.1"/>
    </source>
</evidence>
<evidence type="ECO:0000256" key="1">
    <source>
        <dbReference type="ARBA" id="ARBA00004370"/>
    </source>
</evidence>
<keyword evidence="3 9" id="KW-1003">Cell membrane</keyword>
<dbReference type="PRINTS" id="PR01650">
    <property type="entry name" value="SECETRNLCASE"/>
</dbReference>
<dbReference type="InterPro" id="IPR005807">
    <property type="entry name" value="SecE_bac"/>
</dbReference>
<dbReference type="Pfam" id="PF00584">
    <property type="entry name" value="SecE"/>
    <property type="match status" value="1"/>
</dbReference>
<evidence type="ECO:0000256" key="8">
    <source>
        <dbReference type="ARBA" id="ARBA00023136"/>
    </source>
</evidence>
<sequence length="60" mass="6891">MAKKKDSFFSGVIKEYKKIQWPTLKTTIEYSLIVIAISAVTAVSIWVLDKVFHFLLSIIM</sequence>
<dbReference type="InterPro" id="IPR038379">
    <property type="entry name" value="SecE_sf"/>
</dbReference>
<keyword evidence="6 9" id="KW-1133">Transmembrane helix</keyword>
<comment type="caution">
    <text evidence="10">The sequence shown here is derived from an EMBL/GenBank/DDBJ whole genome shotgun (WGS) entry which is preliminary data.</text>
</comment>
<dbReference type="RefSeq" id="WP_106460591.1">
    <property type="nucleotide sequence ID" value="NZ_JBGMEF010000006.1"/>
</dbReference>
<evidence type="ECO:0000313" key="11">
    <source>
        <dbReference type="Proteomes" id="UP001637994"/>
    </source>
</evidence>
<dbReference type="Gene3D" id="1.20.5.1030">
    <property type="entry name" value="Preprotein translocase secy subunit"/>
    <property type="match status" value="1"/>
</dbReference>
<keyword evidence="7 9" id="KW-0811">Translocation</keyword>
<comment type="function">
    <text evidence="9">Essential subunit of the Sec protein translocation channel SecYEG. Clamps together the 2 halves of SecY. May contact the channel plug during translocation.</text>
</comment>
<keyword evidence="2 9" id="KW-0813">Transport</keyword>
<protein>
    <recommendedName>
        <fullName evidence="9">Protein translocase subunit SecE</fullName>
    </recommendedName>
</protein>
<keyword evidence="5 9" id="KW-0653">Protein transport</keyword>
<evidence type="ECO:0000256" key="2">
    <source>
        <dbReference type="ARBA" id="ARBA00022448"/>
    </source>
</evidence>
<evidence type="ECO:0000256" key="7">
    <source>
        <dbReference type="ARBA" id="ARBA00023010"/>
    </source>
</evidence>
<dbReference type="NCBIfam" id="TIGR00964">
    <property type="entry name" value="secE_bact"/>
    <property type="match status" value="1"/>
</dbReference>
<evidence type="ECO:0000256" key="5">
    <source>
        <dbReference type="ARBA" id="ARBA00022927"/>
    </source>
</evidence>
<organism evidence="10 11">
    <name type="scientific">Anaerococcus kampingae</name>
    <dbReference type="NCBI Taxonomy" id="3115614"/>
    <lineage>
        <taxon>Bacteria</taxon>
        <taxon>Bacillati</taxon>
        <taxon>Bacillota</taxon>
        <taxon>Tissierellia</taxon>
        <taxon>Tissierellales</taxon>
        <taxon>Peptoniphilaceae</taxon>
        <taxon>Anaerococcus</taxon>
    </lineage>
</organism>
<comment type="subunit">
    <text evidence="9">Component of the Sec protein translocase complex. Heterotrimer consisting of SecY, SecE and SecG subunits. The heterotrimers can form oligomers, although 1 heterotrimer is thought to be able to translocate proteins. Interacts with the ribosome. Interacts with SecDF, and other proteins may be involved. Interacts with SecA.</text>
</comment>
<reference evidence="10 11" key="1">
    <citation type="journal article" date="2025" name="Anaerobe">
        <title>Description of Anaerococcus kampingiae sp. nov., Anaerococcus groningensis sp. nov., Anaerococcus martiniensis sp. nov., and Anaerococcus cruorum sp. nov., isolated from human clinical specimens.</title>
        <authorList>
            <person name="Boiten K.E."/>
            <person name="Meijer J."/>
            <person name="van Wezel E.M."/>
            <person name="Veloo A.C.M."/>
        </authorList>
    </citation>
    <scope>NUCLEOTIDE SEQUENCE [LARGE SCALE GENOMIC DNA]</scope>
    <source>
        <strain evidence="10 11">ENR0874</strain>
    </source>
</reference>
<comment type="subcellular location">
    <subcellularLocation>
        <location evidence="9">Cell membrane</location>
        <topology evidence="9">Single-pass membrane protein</topology>
    </subcellularLocation>
    <subcellularLocation>
        <location evidence="1">Membrane</location>
    </subcellularLocation>
</comment>
<evidence type="ECO:0000256" key="3">
    <source>
        <dbReference type="ARBA" id="ARBA00022475"/>
    </source>
</evidence>
<dbReference type="EMBL" id="JBGMEF010000006">
    <property type="protein sequence ID" value="MFO3666375.1"/>
    <property type="molecule type" value="Genomic_DNA"/>
</dbReference>
<feature type="transmembrane region" description="Helical" evidence="9">
    <location>
        <begin position="27"/>
        <end position="48"/>
    </location>
</feature>
<evidence type="ECO:0000256" key="4">
    <source>
        <dbReference type="ARBA" id="ARBA00022692"/>
    </source>
</evidence>
<dbReference type="PANTHER" id="PTHR33910:SF1">
    <property type="entry name" value="PROTEIN TRANSLOCASE SUBUNIT SECE"/>
    <property type="match status" value="1"/>
</dbReference>
<dbReference type="HAMAP" id="MF_00422">
    <property type="entry name" value="SecE"/>
    <property type="match status" value="1"/>
</dbReference>
<gene>
    <name evidence="9 10" type="primary">secE</name>
    <name evidence="10" type="ORF">ACCQ42_01120</name>
</gene>
<keyword evidence="8 9" id="KW-0472">Membrane</keyword>
<dbReference type="InterPro" id="IPR001901">
    <property type="entry name" value="Translocase_SecE/Sec61-g"/>
</dbReference>
<proteinExistence type="inferred from homology"/>